<comment type="similarity">
    <text evidence="2 9">Belongs to the glycosyl hydrolase 28 family.</text>
</comment>
<feature type="region of interest" description="Disordered" evidence="10">
    <location>
        <begin position="1"/>
        <end position="23"/>
    </location>
</feature>
<dbReference type="Proteomes" id="UP001341840">
    <property type="component" value="Unassembled WGS sequence"/>
</dbReference>
<dbReference type="InterPro" id="IPR011050">
    <property type="entry name" value="Pectin_lyase_fold/virulence"/>
</dbReference>
<evidence type="ECO:0000256" key="5">
    <source>
        <dbReference type="ARBA" id="ARBA00022801"/>
    </source>
</evidence>
<dbReference type="InterPro" id="IPR006626">
    <property type="entry name" value="PbH1"/>
</dbReference>
<sequence>MQSKDVVVGGDVTSSSSSHSPKVINVNDYGAGGGDASSDTQAFEKAWEEACYSSNNNGQTILMVPKACNNYQLKPIRFSGPCKSEIQVQLEGTIEATDEASDYSKDRRHWLVFDSVKKLSVNGGGIIDGNGKTWWQKSCKRDKSMPCKEAPTALTFLDCSSLNVEDLSIENAQQMHVSFQGCTNVIVSGVNVTSPGDSPNTDGIHVTNSHNVQISNAVIGTGDDCISIVSGSRNILATNITCGPGHGISIGSLGAGSSAAYVSGVTVKGAKISGTSNGVRIKTWQGGSGLASYIQFKHIVMENVTNPILIDQNYCDKPKKPCPKQKSAVQISNVLYEDISGTSASDVAVRFDCSESVPCQDIMLEDINLQRVEDGKDVEASCNNVQLSYYGDVNPSCCS</sequence>
<evidence type="ECO:0000256" key="9">
    <source>
        <dbReference type="RuleBase" id="RU361169"/>
    </source>
</evidence>
<organism evidence="11 12">
    <name type="scientific">Stylosanthes scabra</name>
    <dbReference type="NCBI Taxonomy" id="79078"/>
    <lineage>
        <taxon>Eukaryota</taxon>
        <taxon>Viridiplantae</taxon>
        <taxon>Streptophyta</taxon>
        <taxon>Embryophyta</taxon>
        <taxon>Tracheophyta</taxon>
        <taxon>Spermatophyta</taxon>
        <taxon>Magnoliopsida</taxon>
        <taxon>eudicotyledons</taxon>
        <taxon>Gunneridae</taxon>
        <taxon>Pentapetalae</taxon>
        <taxon>rosids</taxon>
        <taxon>fabids</taxon>
        <taxon>Fabales</taxon>
        <taxon>Fabaceae</taxon>
        <taxon>Papilionoideae</taxon>
        <taxon>50 kb inversion clade</taxon>
        <taxon>dalbergioids sensu lato</taxon>
        <taxon>Dalbergieae</taxon>
        <taxon>Pterocarpus clade</taxon>
        <taxon>Stylosanthes</taxon>
    </lineage>
</organism>
<keyword evidence="7" id="KW-0961">Cell wall biogenesis/degradation</keyword>
<dbReference type="Pfam" id="PF00295">
    <property type="entry name" value="Glyco_hydro_28"/>
    <property type="match status" value="1"/>
</dbReference>
<dbReference type="SMART" id="SM00710">
    <property type="entry name" value="PbH1"/>
    <property type="match status" value="5"/>
</dbReference>
<evidence type="ECO:0000313" key="12">
    <source>
        <dbReference type="Proteomes" id="UP001341840"/>
    </source>
</evidence>
<dbReference type="Gene3D" id="2.160.20.10">
    <property type="entry name" value="Single-stranded right-handed beta-helix, Pectin lyase-like"/>
    <property type="match status" value="1"/>
</dbReference>
<evidence type="ECO:0000256" key="8">
    <source>
        <dbReference type="PROSITE-ProRule" id="PRU10052"/>
    </source>
</evidence>
<proteinExistence type="inferred from homology"/>
<protein>
    <submittedName>
        <fullName evidence="11">Polygalacturonase</fullName>
    </submittedName>
</protein>
<dbReference type="PANTHER" id="PTHR31375">
    <property type="match status" value="1"/>
</dbReference>
<keyword evidence="5 9" id="KW-0378">Hydrolase</keyword>
<keyword evidence="6 9" id="KW-0326">Glycosidase</keyword>
<dbReference type="InterPro" id="IPR000743">
    <property type="entry name" value="Glyco_hydro_28"/>
</dbReference>
<evidence type="ECO:0000256" key="7">
    <source>
        <dbReference type="ARBA" id="ARBA00023316"/>
    </source>
</evidence>
<dbReference type="PROSITE" id="PS00502">
    <property type="entry name" value="POLYGALACTURONASE"/>
    <property type="match status" value="1"/>
</dbReference>
<evidence type="ECO:0000313" key="11">
    <source>
        <dbReference type="EMBL" id="MED6219467.1"/>
    </source>
</evidence>
<reference evidence="11 12" key="1">
    <citation type="journal article" date="2023" name="Plants (Basel)">
        <title>Bridging the Gap: Combining Genomics and Transcriptomics Approaches to Understand Stylosanthes scabra, an Orphan Legume from the Brazilian Caatinga.</title>
        <authorList>
            <person name="Ferreira-Neto J.R.C."/>
            <person name="da Silva M.D."/>
            <person name="Binneck E."/>
            <person name="de Melo N.F."/>
            <person name="da Silva R.H."/>
            <person name="de Melo A.L.T.M."/>
            <person name="Pandolfi V."/>
            <person name="Bustamante F.O."/>
            <person name="Brasileiro-Vidal A.C."/>
            <person name="Benko-Iseppon A.M."/>
        </authorList>
    </citation>
    <scope>NUCLEOTIDE SEQUENCE [LARGE SCALE GENOMIC DNA]</scope>
    <source>
        <tissue evidence="11">Leaves</tissue>
    </source>
</reference>
<evidence type="ECO:0000256" key="2">
    <source>
        <dbReference type="ARBA" id="ARBA00008834"/>
    </source>
</evidence>
<evidence type="ECO:0000256" key="10">
    <source>
        <dbReference type="SAM" id="MobiDB-lite"/>
    </source>
</evidence>
<accession>A0ABU6ZA61</accession>
<comment type="caution">
    <text evidence="11">The sequence shown here is derived from an EMBL/GenBank/DDBJ whole genome shotgun (WGS) entry which is preliminary data.</text>
</comment>
<evidence type="ECO:0000256" key="1">
    <source>
        <dbReference type="ARBA" id="ARBA00004191"/>
    </source>
</evidence>
<name>A0ABU6ZA61_9FABA</name>
<dbReference type="SUPFAM" id="SSF51126">
    <property type="entry name" value="Pectin lyase-like"/>
    <property type="match status" value="1"/>
</dbReference>
<dbReference type="InterPro" id="IPR012334">
    <property type="entry name" value="Pectin_lyas_fold"/>
</dbReference>
<comment type="subcellular location">
    <subcellularLocation>
        <location evidence="1">Secreted</location>
        <location evidence="1">Cell wall</location>
    </subcellularLocation>
</comment>
<feature type="active site" evidence="8">
    <location>
        <position position="246"/>
    </location>
</feature>
<dbReference type="EMBL" id="JASCZI010272036">
    <property type="protein sequence ID" value="MED6219467.1"/>
    <property type="molecule type" value="Genomic_DNA"/>
</dbReference>
<evidence type="ECO:0000256" key="4">
    <source>
        <dbReference type="ARBA" id="ARBA00022525"/>
    </source>
</evidence>
<keyword evidence="4" id="KW-0964">Secreted</keyword>
<evidence type="ECO:0000256" key="6">
    <source>
        <dbReference type="ARBA" id="ARBA00023295"/>
    </source>
</evidence>
<keyword evidence="3" id="KW-0134">Cell wall</keyword>
<keyword evidence="12" id="KW-1185">Reference proteome</keyword>
<evidence type="ECO:0000256" key="3">
    <source>
        <dbReference type="ARBA" id="ARBA00022512"/>
    </source>
</evidence>
<gene>
    <name evidence="11" type="primary">ADPG1_1</name>
    <name evidence="11" type="ORF">PIB30_036157</name>
</gene>